<organism evidence="1 2">
    <name type="scientific">Duganella zoogloeoides</name>
    <dbReference type="NCBI Taxonomy" id="75659"/>
    <lineage>
        <taxon>Bacteria</taxon>
        <taxon>Pseudomonadati</taxon>
        <taxon>Pseudomonadota</taxon>
        <taxon>Betaproteobacteria</taxon>
        <taxon>Burkholderiales</taxon>
        <taxon>Oxalobacteraceae</taxon>
        <taxon>Telluria group</taxon>
        <taxon>Duganella</taxon>
    </lineage>
</organism>
<dbReference type="RefSeq" id="WP_019920856.1">
    <property type="nucleotide sequence ID" value="NZ_CP140152.1"/>
</dbReference>
<protein>
    <submittedName>
        <fullName evidence="1">Uncharacterized protein</fullName>
    </submittedName>
</protein>
<name>A0ABZ0Y4R2_9BURK</name>
<dbReference type="GeneID" id="43162688"/>
<proteinExistence type="predicted"/>
<accession>A0ABZ0Y4R2</accession>
<keyword evidence="2" id="KW-1185">Reference proteome</keyword>
<dbReference type="Proteomes" id="UP001326110">
    <property type="component" value="Chromosome"/>
</dbReference>
<gene>
    <name evidence="1" type="ORF">SR858_11125</name>
</gene>
<evidence type="ECO:0000313" key="2">
    <source>
        <dbReference type="Proteomes" id="UP001326110"/>
    </source>
</evidence>
<evidence type="ECO:0000313" key="1">
    <source>
        <dbReference type="EMBL" id="WQH06849.1"/>
    </source>
</evidence>
<reference evidence="1 2" key="1">
    <citation type="submission" date="2023-11" db="EMBL/GenBank/DDBJ databases">
        <title>MicrobeMod: A computational toolkit for identifying prokaryotic methylation and restriction-modification with nanopore sequencing.</title>
        <authorList>
            <person name="Crits-Christoph A."/>
            <person name="Kang S.C."/>
            <person name="Lee H."/>
            <person name="Ostrov N."/>
        </authorList>
    </citation>
    <scope>NUCLEOTIDE SEQUENCE [LARGE SCALE GENOMIC DNA]</scope>
    <source>
        <strain evidence="1 2">ATCC 25935</strain>
    </source>
</reference>
<dbReference type="EMBL" id="CP140152">
    <property type="protein sequence ID" value="WQH06849.1"/>
    <property type="molecule type" value="Genomic_DNA"/>
</dbReference>
<sequence>MKAALNRIAAMLGYVPAPAKLAPSVITMELKYEIDGAPVDAAIAKLDQLADAARGAEAAINDALLAQEGEFISAELVADDTQALILDELRKLATLAEVLAKQGDITVAARSTACADLCSVIRPATGAAASGLPG</sequence>